<evidence type="ECO:0000256" key="2">
    <source>
        <dbReference type="ARBA" id="ARBA00022676"/>
    </source>
</evidence>
<protein>
    <recommendedName>
        <fullName evidence="10">Nucleotide-diphospho-sugar transferase</fullName>
    </recommendedName>
</protein>
<accession>A0A2I1CSA3</accession>
<dbReference type="InterPro" id="IPR050321">
    <property type="entry name" value="Glycosyltr_2/OpgH_subfam"/>
</dbReference>
<evidence type="ECO:0000256" key="4">
    <source>
        <dbReference type="ARBA" id="ARBA00022692"/>
    </source>
</evidence>
<evidence type="ECO:0000256" key="1">
    <source>
        <dbReference type="ARBA" id="ARBA00004141"/>
    </source>
</evidence>
<dbReference type="PANTHER" id="PTHR43867">
    <property type="entry name" value="CELLULOSE SYNTHASE CATALYTIC SUBUNIT A [UDP-FORMING]"/>
    <property type="match status" value="1"/>
</dbReference>
<dbReference type="VEuPathDB" id="FungiDB:P168DRAFT_322102"/>
<dbReference type="GO" id="GO:0016020">
    <property type="term" value="C:membrane"/>
    <property type="evidence" value="ECO:0007669"/>
    <property type="project" value="UniProtKB-SubCell"/>
</dbReference>
<dbReference type="Gene3D" id="3.90.550.10">
    <property type="entry name" value="Spore Coat Polysaccharide Biosynthesis Protein SpsA, Chain A"/>
    <property type="match status" value="1"/>
</dbReference>
<evidence type="ECO:0000256" key="3">
    <source>
        <dbReference type="ARBA" id="ARBA00022679"/>
    </source>
</evidence>
<keyword evidence="3" id="KW-0808">Transferase</keyword>
<keyword evidence="9" id="KW-1185">Reference proteome</keyword>
<feature type="transmembrane region" description="Helical" evidence="7">
    <location>
        <begin position="434"/>
        <end position="453"/>
    </location>
</feature>
<evidence type="ECO:0000256" key="6">
    <source>
        <dbReference type="ARBA" id="ARBA00023136"/>
    </source>
</evidence>
<dbReference type="PANTHER" id="PTHR43867:SF2">
    <property type="entry name" value="CELLULOSE SYNTHASE CATALYTIC SUBUNIT A [UDP-FORMING]"/>
    <property type="match status" value="1"/>
</dbReference>
<dbReference type="InterPro" id="IPR029044">
    <property type="entry name" value="Nucleotide-diphossugar_trans"/>
</dbReference>
<feature type="transmembrane region" description="Helical" evidence="7">
    <location>
        <begin position="41"/>
        <end position="59"/>
    </location>
</feature>
<sequence length="632" mass="71474">MSSSQTVTATRIEKSGCCEDHGPYQIERIPYLGTFPLDSPVVVGAHILTWVLYFAYLAWRVRFTWSLPVPNDSVWRFLWLNILIEMMTLVPEFVSRMEISLHVAFGRKPVHRDSYHLRGEDAPSVDVYITCCGEDLDVIMDTVAGAASQDYPRDSFRVFLLDDAKCPEVQGAVERFNRKRARNFQRVIYLARTKTPGIPHNYKAGNIRFGLAEGARRNGGAEYIAALDADMIPVKDWLRRIVPHLLLDKQVAMAVPPQRFYNTPDDDVLAQDSKVFSRLTEPINDSLGGTSCTGSGYVLRRSALDSIGGWPLQNAAEDIVCAWMLTGQGWHIAFVKDEVQFGLAPGSLAALFKQRARWTDGNILAYQRLGWFLSGADLRSQRTMLQRIICLCHVVKTYMAIPNSVMVMLIPWVLSPVEWPKHMAPTTPRRTMHQMYLVLLIATLLQKWCFIGMHEHVSIKAAKRLQATKFWNMPLNVARIVRSWIPGNAVGFDITGTVVSSINERSESHRKPIWVRLLNPTVLMYAGWIVYALVPLAFRLRVYAAGESRHLVSPSPAAVVFFFSAIMKLSIPVQYMARPPTVPDRRRLLNKGPDGVYRVSESRKTDSLVQSKVSWKDVAEISIILLVGWRGF</sequence>
<keyword evidence="4 7" id="KW-0812">Transmembrane</keyword>
<dbReference type="RefSeq" id="XP_024689087.1">
    <property type="nucleotide sequence ID" value="XM_024840531.1"/>
</dbReference>
<keyword evidence="5 7" id="KW-1133">Transmembrane helix</keyword>
<dbReference type="OrthoDB" id="72851at2759"/>
<keyword evidence="2" id="KW-0328">Glycosyltransferase</keyword>
<dbReference type="GO" id="GO:0016757">
    <property type="term" value="F:glycosyltransferase activity"/>
    <property type="evidence" value="ECO:0007669"/>
    <property type="project" value="UniProtKB-KW"/>
</dbReference>
<gene>
    <name evidence="8" type="ORF">P168DRAFT_322102</name>
</gene>
<comment type="subcellular location">
    <subcellularLocation>
        <location evidence="1">Membrane</location>
        <topology evidence="1">Multi-pass membrane protein</topology>
    </subcellularLocation>
</comment>
<evidence type="ECO:0008006" key="10">
    <source>
        <dbReference type="Google" id="ProtNLM"/>
    </source>
</evidence>
<comment type="caution">
    <text evidence="8">The sequence shown here is derived from an EMBL/GenBank/DDBJ whole genome shotgun (WGS) entry which is preliminary data.</text>
</comment>
<dbReference type="CDD" id="cd06421">
    <property type="entry name" value="CESA_CelA_like"/>
    <property type="match status" value="1"/>
</dbReference>
<evidence type="ECO:0000313" key="8">
    <source>
        <dbReference type="EMBL" id="PKY00493.1"/>
    </source>
</evidence>
<evidence type="ECO:0000256" key="7">
    <source>
        <dbReference type="SAM" id="Phobius"/>
    </source>
</evidence>
<evidence type="ECO:0000256" key="5">
    <source>
        <dbReference type="ARBA" id="ARBA00022989"/>
    </source>
</evidence>
<dbReference type="Proteomes" id="UP000234254">
    <property type="component" value="Unassembled WGS sequence"/>
</dbReference>
<name>A0A2I1CSA3_ASPC2</name>
<dbReference type="AlphaFoldDB" id="A0A2I1CSA3"/>
<dbReference type="EMBL" id="MSFM01000014">
    <property type="protein sequence ID" value="PKY00493.1"/>
    <property type="molecule type" value="Genomic_DNA"/>
</dbReference>
<feature type="transmembrane region" description="Helical" evidence="7">
    <location>
        <begin position="388"/>
        <end position="414"/>
    </location>
</feature>
<proteinExistence type="predicted"/>
<dbReference type="SUPFAM" id="SSF53448">
    <property type="entry name" value="Nucleotide-diphospho-sugar transferases"/>
    <property type="match status" value="1"/>
</dbReference>
<dbReference type="Pfam" id="PF13641">
    <property type="entry name" value="Glyco_tranf_2_3"/>
    <property type="match status" value="1"/>
</dbReference>
<dbReference type="GeneID" id="36548055"/>
<reference evidence="8" key="1">
    <citation type="submission" date="2016-12" db="EMBL/GenBank/DDBJ databases">
        <title>The genomes of Aspergillus section Nigri reveals drivers in fungal speciation.</title>
        <authorList>
            <consortium name="DOE Joint Genome Institute"/>
            <person name="Vesth T.C."/>
            <person name="Nybo J."/>
            <person name="Theobald S."/>
            <person name="Brandl J."/>
            <person name="Frisvad J.C."/>
            <person name="Nielsen K.F."/>
            <person name="Lyhne E.K."/>
            <person name="Kogle M.E."/>
            <person name="Kuo A."/>
            <person name="Riley R."/>
            <person name="Clum A."/>
            <person name="Nolan M."/>
            <person name="Lipzen A."/>
            <person name="Salamov A."/>
            <person name="Henrissat B."/>
            <person name="Wiebenga A."/>
            <person name="De vries R.P."/>
            <person name="Grigoriev I.V."/>
            <person name="Mortensen U.H."/>
            <person name="Andersen M.R."/>
            <person name="Baker S.E."/>
        </authorList>
    </citation>
    <scope>NUCLEOTIDE SEQUENCE</scope>
    <source>
        <strain evidence="8">IBT 28561</strain>
    </source>
</reference>
<evidence type="ECO:0000313" key="9">
    <source>
        <dbReference type="Proteomes" id="UP000234254"/>
    </source>
</evidence>
<keyword evidence="6 7" id="KW-0472">Membrane</keyword>
<feature type="transmembrane region" description="Helical" evidence="7">
    <location>
        <begin position="517"/>
        <end position="538"/>
    </location>
</feature>
<feature type="transmembrane region" description="Helical" evidence="7">
    <location>
        <begin position="558"/>
        <end position="577"/>
    </location>
</feature>
<organism evidence="8 9">
    <name type="scientific">Aspergillus campestris (strain IBT 28561)</name>
    <dbReference type="NCBI Taxonomy" id="1392248"/>
    <lineage>
        <taxon>Eukaryota</taxon>
        <taxon>Fungi</taxon>
        <taxon>Dikarya</taxon>
        <taxon>Ascomycota</taxon>
        <taxon>Pezizomycotina</taxon>
        <taxon>Eurotiomycetes</taxon>
        <taxon>Eurotiomycetidae</taxon>
        <taxon>Eurotiales</taxon>
        <taxon>Aspergillaceae</taxon>
        <taxon>Aspergillus</taxon>
        <taxon>Aspergillus subgen. Circumdati</taxon>
    </lineage>
</organism>